<keyword evidence="3" id="KW-0804">Transcription</keyword>
<proteinExistence type="predicted"/>
<dbReference type="InterPro" id="IPR003441">
    <property type="entry name" value="NAC-dom"/>
</dbReference>
<protein>
    <recommendedName>
        <fullName evidence="5">NAC domain-containing protein</fullName>
    </recommendedName>
</protein>
<evidence type="ECO:0000259" key="5">
    <source>
        <dbReference type="PROSITE" id="PS51005"/>
    </source>
</evidence>
<keyword evidence="2" id="KW-0238">DNA-binding</keyword>
<reference evidence="6" key="1">
    <citation type="submission" date="2023-12" db="EMBL/GenBank/DDBJ databases">
        <title>Genome assembly of Anisodus tanguticus.</title>
        <authorList>
            <person name="Wang Y.-J."/>
        </authorList>
    </citation>
    <scope>NUCLEOTIDE SEQUENCE</scope>
    <source>
        <strain evidence="6">KB-2021</strain>
        <tissue evidence="6">Leaf</tissue>
    </source>
</reference>
<keyword evidence="1" id="KW-0805">Transcription regulation</keyword>
<dbReference type="GO" id="GO:0003677">
    <property type="term" value="F:DNA binding"/>
    <property type="evidence" value="ECO:0007669"/>
    <property type="project" value="UniProtKB-KW"/>
</dbReference>
<gene>
    <name evidence="6" type="ORF">RND71_031590</name>
</gene>
<dbReference type="Proteomes" id="UP001291623">
    <property type="component" value="Unassembled WGS sequence"/>
</dbReference>
<dbReference type="InterPro" id="IPR036093">
    <property type="entry name" value="NAC_dom_sf"/>
</dbReference>
<dbReference type="Pfam" id="PF02365">
    <property type="entry name" value="NAM"/>
    <property type="match status" value="1"/>
</dbReference>
<organism evidence="6 7">
    <name type="scientific">Anisodus tanguticus</name>
    <dbReference type="NCBI Taxonomy" id="243964"/>
    <lineage>
        <taxon>Eukaryota</taxon>
        <taxon>Viridiplantae</taxon>
        <taxon>Streptophyta</taxon>
        <taxon>Embryophyta</taxon>
        <taxon>Tracheophyta</taxon>
        <taxon>Spermatophyta</taxon>
        <taxon>Magnoliopsida</taxon>
        <taxon>eudicotyledons</taxon>
        <taxon>Gunneridae</taxon>
        <taxon>Pentapetalae</taxon>
        <taxon>asterids</taxon>
        <taxon>lamiids</taxon>
        <taxon>Solanales</taxon>
        <taxon>Solanaceae</taxon>
        <taxon>Solanoideae</taxon>
        <taxon>Hyoscyameae</taxon>
        <taxon>Anisodus</taxon>
    </lineage>
</organism>
<dbReference type="PANTHER" id="PTHR31719">
    <property type="entry name" value="NAC TRANSCRIPTION FACTOR 56"/>
    <property type="match status" value="1"/>
</dbReference>
<evidence type="ECO:0000256" key="1">
    <source>
        <dbReference type="ARBA" id="ARBA00023015"/>
    </source>
</evidence>
<feature type="domain" description="NAC" evidence="5">
    <location>
        <begin position="9"/>
        <end position="155"/>
    </location>
</feature>
<evidence type="ECO:0000313" key="6">
    <source>
        <dbReference type="EMBL" id="KAK4348835.1"/>
    </source>
</evidence>
<dbReference type="Gene3D" id="2.170.150.80">
    <property type="entry name" value="NAC domain"/>
    <property type="match status" value="1"/>
</dbReference>
<evidence type="ECO:0000313" key="7">
    <source>
        <dbReference type="Proteomes" id="UP001291623"/>
    </source>
</evidence>
<sequence length="274" mass="30026">MGDTTSFSLPPGARFYPSDQQLISYYLSPKNGSDHFGFNLIKEIDLYNFDPFNLPDSACFKYGRGGRKRHWFSFVARVLKGGKRRGGGGYWKKIGRVKDVVGAGAGKVVVGTRKSFVFYLGDCAKTGVKTNWLMYEYALTGQPMASFVLCRVFIKSRGENNLSEHVFSSCGEETVAKVRHVGIQYDGTAASVADSKVHDENTIDQENDVSKLPSGLVTDLDSQALTEHVAQQQIGLESDGPPVINGFSAQDLMAISEGDFIELDDLLCQLPGIN</sequence>
<keyword evidence="4" id="KW-0539">Nucleus</keyword>
<evidence type="ECO:0000256" key="4">
    <source>
        <dbReference type="ARBA" id="ARBA00023242"/>
    </source>
</evidence>
<name>A0AAE1V5S2_9SOLA</name>
<dbReference type="PANTHER" id="PTHR31719:SF94">
    <property type="entry name" value="PROTEIN ATAF2"/>
    <property type="match status" value="1"/>
</dbReference>
<comment type="caution">
    <text evidence="6">The sequence shown here is derived from an EMBL/GenBank/DDBJ whole genome shotgun (WGS) entry which is preliminary data.</text>
</comment>
<evidence type="ECO:0000256" key="2">
    <source>
        <dbReference type="ARBA" id="ARBA00023125"/>
    </source>
</evidence>
<accession>A0AAE1V5S2</accession>
<dbReference type="AlphaFoldDB" id="A0AAE1V5S2"/>
<dbReference type="PROSITE" id="PS51005">
    <property type="entry name" value="NAC"/>
    <property type="match status" value="1"/>
</dbReference>
<keyword evidence="7" id="KW-1185">Reference proteome</keyword>
<dbReference type="GO" id="GO:0006355">
    <property type="term" value="P:regulation of DNA-templated transcription"/>
    <property type="evidence" value="ECO:0007669"/>
    <property type="project" value="InterPro"/>
</dbReference>
<dbReference type="EMBL" id="JAVYJV010000017">
    <property type="protein sequence ID" value="KAK4348835.1"/>
    <property type="molecule type" value="Genomic_DNA"/>
</dbReference>
<evidence type="ECO:0000256" key="3">
    <source>
        <dbReference type="ARBA" id="ARBA00023163"/>
    </source>
</evidence>
<dbReference type="SUPFAM" id="SSF101941">
    <property type="entry name" value="NAC domain"/>
    <property type="match status" value="1"/>
</dbReference>